<feature type="transmembrane region" description="Helical" evidence="1">
    <location>
        <begin position="43"/>
        <end position="65"/>
    </location>
</feature>
<keyword evidence="1" id="KW-1133">Transmembrane helix</keyword>
<dbReference type="Proteomes" id="UP000450000">
    <property type="component" value="Unassembled WGS sequence"/>
</dbReference>
<comment type="caution">
    <text evidence="2">The sequence shown here is derived from an EMBL/GenBank/DDBJ whole genome shotgun (WGS) entry which is preliminary data.</text>
</comment>
<keyword evidence="1" id="KW-0812">Transmembrane</keyword>
<reference evidence="2 3" key="1">
    <citation type="submission" date="2019-09" db="EMBL/GenBank/DDBJ databases">
        <title>Genome Sequences of Streptomyces kaniharaensis ATCC 21070.</title>
        <authorList>
            <person name="Zhu W."/>
            <person name="De Crecy-Lagard V."/>
            <person name="Richards N.G."/>
        </authorList>
    </citation>
    <scope>NUCLEOTIDE SEQUENCE [LARGE SCALE GENOMIC DNA]</scope>
    <source>
        <strain evidence="2 3">SF-557</strain>
    </source>
</reference>
<dbReference type="AlphaFoldDB" id="A0A6N7KIQ4"/>
<keyword evidence="1" id="KW-0472">Membrane</keyword>
<name>A0A6N7KIQ4_9ACTN</name>
<sequence length="166" mass="17343">MTPGKLLPQRGEAAGLLAVLTLLALEGLTLGTASETDRPVVGAALIGAAGSGLALTGALLVGRLLSARRRLPLPPPGPNGPVYSARALEGFPMEAVRPLLLAEHGPRLDQLYAAWVLALGGRTAPWIARRLDLPVPTARLLVDAVHACRRVRTKPGRSAGPGRRRD</sequence>
<keyword evidence="3" id="KW-1185">Reference proteome</keyword>
<evidence type="ECO:0000313" key="3">
    <source>
        <dbReference type="Proteomes" id="UP000450000"/>
    </source>
</evidence>
<dbReference type="OrthoDB" id="4249623at2"/>
<proteinExistence type="predicted"/>
<organism evidence="2 3">
    <name type="scientific">Streptomyces kaniharaensis</name>
    <dbReference type="NCBI Taxonomy" id="212423"/>
    <lineage>
        <taxon>Bacteria</taxon>
        <taxon>Bacillati</taxon>
        <taxon>Actinomycetota</taxon>
        <taxon>Actinomycetes</taxon>
        <taxon>Kitasatosporales</taxon>
        <taxon>Streptomycetaceae</taxon>
        <taxon>Streptomyces</taxon>
    </lineage>
</organism>
<evidence type="ECO:0000256" key="1">
    <source>
        <dbReference type="SAM" id="Phobius"/>
    </source>
</evidence>
<evidence type="ECO:0000313" key="2">
    <source>
        <dbReference type="EMBL" id="MQS11231.1"/>
    </source>
</evidence>
<dbReference type="RefSeq" id="WP_153459912.1">
    <property type="nucleotide sequence ID" value="NZ_WBOF01000001.1"/>
</dbReference>
<protein>
    <submittedName>
        <fullName evidence="2">Uncharacterized protein</fullName>
    </submittedName>
</protein>
<dbReference type="EMBL" id="WBOF01000001">
    <property type="protein sequence ID" value="MQS11231.1"/>
    <property type="molecule type" value="Genomic_DNA"/>
</dbReference>
<gene>
    <name evidence="2" type="ORF">F7Q99_02740</name>
</gene>
<accession>A0A6N7KIQ4</accession>